<dbReference type="EMBL" id="JAEAOA010001035">
    <property type="protein sequence ID" value="KAK3587166.1"/>
    <property type="molecule type" value="Genomic_DNA"/>
</dbReference>
<evidence type="ECO:0000256" key="35">
    <source>
        <dbReference type="PIRSR" id="PIRSR600542-1"/>
    </source>
</evidence>
<evidence type="ECO:0000256" key="6">
    <source>
        <dbReference type="ARBA" id="ARBA00022448"/>
    </source>
</evidence>
<dbReference type="PANTHER" id="PTHR22589">
    <property type="entry name" value="CARNITINE O-ACYLTRANSFERASE"/>
    <property type="match status" value="1"/>
</dbReference>
<evidence type="ECO:0000259" key="37">
    <source>
        <dbReference type="Pfam" id="PF00755"/>
    </source>
</evidence>
<dbReference type="GO" id="GO:0005783">
    <property type="term" value="C:endoplasmic reticulum"/>
    <property type="evidence" value="ECO:0007669"/>
    <property type="project" value="UniProtKB-SubCell"/>
</dbReference>
<feature type="active site" description="Proton acceptor" evidence="35">
    <location>
        <position position="346"/>
    </location>
</feature>
<evidence type="ECO:0000313" key="39">
    <source>
        <dbReference type="Proteomes" id="UP001195483"/>
    </source>
</evidence>
<dbReference type="PROSITE" id="PS00440">
    <property type="entry name" value="ACYLTRANSF_C_2"/>
    <property type="match status" value="1"/>
</dbReference>
<evidence type="ECO:0000256" key="24">
    <source>
        <dbReference type="ARBA" id="ARBA00051554"/>
    </source>
</evidence>
<keyword evidence="10" id="KW-0276">Fatty acid metabolism</keyword>
<evidence type="ECO:0000256" key="26">
    <source>
        <dbReference type="ARBA" id="ARBA00051962"/>
    </source>
</evidence>
<reference evidence="38" key="2">
    <citation type="journal article" date="2021" name="Genome Biol. Evol.">
        <title>Developing a high-quality reference genome for a parasitic bivalve with doubly uniparental inheritance (Bivalvia: Unionida).</title>
        <authorList>
            <person name="Smith C.H."/>
        </authorList>
    </citation>
    <scope>NUCLEOTIDE SEQUENCE</scope>
    <source>
        <strain evidence="38">CHS0354</strain>
        <tissue evidence="38">Mantle</tissue>
    </source>
</reference>
<reference evidence="38" key="3">
    <citation type="submission" date="2023-05" db="EMBL/GenBank/DDBJ databases">
        <authorList>
            <person name="Smith C.H."/>
        </authorList>
    </citation>
    <scope>NUCLEOTIDE SEQUENCE</scope>
    <source>
        <strain evidence="38">CHS0354</strain>
        <tissue evidence="38">Mantle</tissue>
    </source>
</reference>
<evidence type="ECO:0000256" key="3">
    <source>
        <dbReference type="ARBA" id="ARBA00004443"/>
    </source>
</evidence>
<evidence type="ECO:0000256" key="4">
    <source>
        <dbReference type="ARBA" id="ARBA00005232"/>
    </source>
</evidence>
<reference evidence="38" key="1">
    <citation type="journal article" date="2021" name="Genome Biol. Evol.">
        <title>A High-Quality Reference Genome for a Parasitic Bivalve with Doubly Uniparental Inheritance (Bivalvia: Unionida).</title>
        <authorList>
            <person name="Smith C.H."/>
        </authorList>
    </citation>
    <scope>NUCLEOTIDE SEQUENCE</scope>
    <source>
        <strain evidence="38">CHS0354</strain>
    </source>
</reference>
<comment type="catalytic activity">
    <reaction evidence="18">
        <text>2-methylbutanoyl-CoA + (R)-carnitine = O-2-methylbutanoyl-(R)-carnitine + CoA</text>
        <dbReference type="Rhea" id="RHEA:44992"/>
        <dbReference type="ChEBI" id="CHEBI:16347"/>
        <dbReference type="ChEBI" id="CHEBI:57287"/>
        <dbReference type="ChEBI" id="CHEBI:57336"/>
        <dbReference type="ChEBI" id="CHEBI:84840"/>
    </reaction>
    <physiologicalReaction direction="left-to-right" evidence="18">
        <dbReference type="Rhea" id="RHEA:44993"/>
    </physiologicalReaction>
</comment>
<gene>
    <name evidence="38" type="ORF">CHS0354_016863</name>
</gene>
<comment type="catalytic activity">
    <reaction evidence="25">
        <text>2-methylpropanoyl-CoA + (R)-carnitine = O-isobutanoyl-(R)-carnitine + CoA</text>
        <dbReference type="Rhea" id="RHEA:44988"/>
        <dbReference type="ChEBI" id="CHEBI:16347"/>
        <dbReference type="ChEBI" id="CHEBI:57287"/>
        <dbReference type="ChEBI" id="CHEBI:57338"/>
        <dbReference type="ChEBI" id="CHEBI:84838"/>
    </reaction>
    <physiologicalReaction direction="left-to-right" evidence="25">
        <dbReference type="Rhea" id="RHEA:44989"/>
    </physiologicalReaction>
</comment>
<comment type="catalytic activity">
    <reaction evidence="21">
        <text>4,8-dimethylnonanoyl-CoA + (R)-carnitine = O-4,8-dimethylnonanoyl-(R)-carnitine + CoA</text>
        <dbReference type="Rhea" id="RHEA:44860"/>
        <dbReference type="ChEBI" id="CHEBI:16347"/>
        <dbReference type="ChEBI" id="CHEBI:57287"/>
        <dbReference type="ChEBI" id="CHEBI:77061"/>
        <dbReference type="ChEBI" id="CHEBI:84654"/>
    </reaction>
    <physiologicalReaction direction="left-to-right" evidence="21">
        <dbReference type="Rhea" id="RHEA:44861"/>
    </physiologicalReaction>
</comment>
<keyword evidence="13" id="KW-0496">Mitochondrion</keyword>
<dbReference type="InterPro" id="IPR023213">
    <property type="entry name" value="CAT-like_dom_sf"/>
</dbReference>
<comment type="subcellular location">
    <subcellularLocation>
        <location evidence="1">Endoplasmic reticulum</location>
    </subcellularLocation>
    <subcellularLocation>
        <location evidence="3">Mitochondrion inner membrane</location>
        <topology evidence="3">Peripheral membrane protein</topology>
        <orientation evidence="3">Matrix side</orientation>
    </subcellularLocation>
    <subcellularLocation>
        <location evidence="2">Peroxisome</location>
    </subcellularLocation>
</comment>
<dbReference type="GO" id="GO:0005777">
    <property type="term" value="C:peroxisome"/>
    <property type="evidence" value="ECO:0007669"/>
    <property type="project" value="UniProtKB-SubCell"/>
</dbReference>
<dbReference type="InterPro" id="IPR000542">
    <property type="entry name" value="Carn_acyl_trans"/>
</dbReference>
<keyword evidence="7 36" id="KW-0808">Transferase</keyword>
<accession>A0AAE0S872</accession>
<comment type="function">
    <text evidence="30">Catalyzes the reversible transfer of acyl groups from carnitine to coenzyme A (CoA) and regulates the acyl-CoA/CoA ratio. Also plays a crucial role in the transport of fatty acids for beta-oxidation. Responsible for the synthesis of short- and branched-chain acylcarnitines. Active towards some branched-chain amino acid oxidation pathway (BCAAO) intermediates. Trans-2-enoyl-CoAs and 2-methylacyl-CoAs are poor substrates.</text>
</comment>
<evidence type="ECO:0000256" key="17">
    <source>
        <dbReference type="ARBA" id="ARBA00050133"/>
    </source>
</evidence>
<evidence type="ECO:0000256" key="27">
    <source>
        <dbReference type="ARBA" id="ARBA00052310"/>
    </source>
</evidence>
<evidence type="ECO:0000256" key="5">
    <source>
        <dbReference type="ARBA" id="ARBA00011245"/>
    </source>
</evidence>
<keyword evidence="16 36" id="KW-0012">Acyltransferase</keyword>
<evidence type="ECO:0000313" key="38">
    <source>
        <dbReference type="EMBL" id="KAK3587166.1"/>
    </source>
</evidence>
<evidence type="ECO:0000256" key="1">
    <source>
        <dbReference type="ARBA" id="ARBA00004240"/>
    </source>
</evidence>
<evidence type="ECO:0000256" key="7">
    <source>
        <dbReference type="ARBA" id="ARBA00022679"/>
    </source>
</evidence>
<evidence type="ECO:0000256" key="25">
    <source>
        <dbReference type="ARBA" id="ARBA00051955"/>
    </source>
</evidence>
<dbReference type="FunFam" id="3.30.559.70:FF:000002">
    <property type="entry name" value="Carnitine O-acetyltransferase"/>
    <property type="match status" value="1"/>
</dbReference>
<keyword evidence="12" id="KW-0443">Lipid metabolism</keyword>
<dbReference type="GO" id="GO:0006631">
    <property type="term" value="P:fatty acid metabolic process"/>
    <property type="evidence" value="ECO:0007669"/>
    <property type="project" value="UniProtKB-KW"/>
</dbReference>
<evidence type="ECO:0000256" key="31">
    <source>
        <dbReference type="ARBA" id="ARBA00066418"/>
    </source>
</evidence>
<keyword evidence="15" id="KW-0576">Peroxisome</keyword>
<protein>
    <recommendedName>
        <fullName evidence="33">Carnitine O-acetyltransferase</fullName>
        <ecNumber evidence="31">2.3.1.137</ecNumber>
        <ecNumber evidence="32">2.3.1.7</ecNumber>
    </recommendedName>
    <alternativeName>
        <fullName evidence="34">Carnitine acetyltransferase</fullName>
    </alternativeName>
</protein>
<evidence type="ECO:0000256" key="2">
    <source>
        <dbReference type="ARBA" id="ARBA00004275"/>
    </source>
</evidence>
<comment type="catalytic activity">
    <reaction evidence="22">
        <text>octanoyl-CoA + (R)-carnitine = O-octanoyl-(R)-carnitine + CoA</text>
        <dbReference type="Rhea" id="RHEA:17177"/>
        <dbReference type="ChEBI" id="CHEBI:16347"/>
        <dbReference type="ChEBI" id="CHEBI:18102"/>
        <dbReference type="ChEBI" id="CHEBI:57287"/>
        <dbReference type="ChEBI" id="CHEBI:57386"/>
        <dbReference type="EC" id="2.3.1.137"/>
    </reaction>
    <physiologicalReaction direction="left-to-right" evidence="22">
        <dbReference type="Rhea" id="RHEA:17178"/>
    </physiologicalReaction>
</comment>
<name>A0AAE0S872_9BIVA</name>
<feature type="domain" description="Choline/carnitine acyltransferase" evidence="37">
    <location>
        <begin position="43"/>
        <end position="610"/>
    </location>
</feature>
<evidence type="ECO:0000256" key="36">
    <source>
        <dbReference type="RuleBase" id="RU003801"/>
    </source>
</evidence>
<keyword evidence="8" id="KW-0999">Mitochondrion inner membrane</keyword>
<evidence type="ECO:0000256" key="20">
    <source>
        <dbReference type="ARBA" id="ARBA00050860"/>
    </source>
</evidence>
<evidence type="ECO:0000256" key="30">
    <source>
        <dbReference type="ARBA" id="ARBA00058613"/>
    </source>
</evidence>
<comment type="similarity">
    <text evidence="4 36">Belongs to the carnitine/choline acetyltransferase family.</text>
</comment>
<evidence type="ECO:0000256" key="11">
    <source>
        <dbReference type="ARBA" id="ARBA00022990"/>
    </source>
</evidence>
<dbReference type="GO" id="GO:0019254">
    <property type="term" value="P:carnitine metabolic process, CoA-linked"/>
    <property type="evidence" value="ECO:0007669"/>
    <property type="project" value="TreeGrafter"/>
</dbReference>
<comment type="catalytic activity">
    <reaction evidence="26">
        <text>hexanoyl-CoA + (R)-carnitine = O-hexanoyl-(R)-carnitine + CoA</text>
        <dbReference type="Rhea" id="RHEA:44972"/>
        <dbReference type="ChEBI" id="CHEBI:16347"/>
        <dbReference type="ChEBI" id="CHEBI:57287"/>
        <dbReference type="ChEBI" id="CHEBI:62620"/>
        <dbReference type="ChEBI" id="CHEBI:84834"/>
    </reaction>
    <physiologicalReaction direction="left-to-right" evidence="26">
        <dbReference type="Rhea" id="RHEA:44973"/>
    </physiologicalReaction>
</comment>
<proteinExistence type="inferred from homology"/>
<evidence type="ECO:0000256" key="19">
    <source>
        <dbReference type="ARBA" id="ARBA00050851"/>
    </source>
</evidence>
<dbReference type="PANTHER" id="PTHR22589:SF103">
    <property type="entry name" value="CARNITINE O-ACETYL-TRANSFERASE, ISOFORM A-RELATED"/>
    <property type="match status" value="1"/>
</dbReference>
<evidence type="ECO:0000256" key="12">
    <source>
        <dbReference type="ARBA" id="ARBA00023098"/>
    </source>
</evidence>
<evidence type="ECO:0000256" key="16">
    <source>
        <dbReference type="ARBA" id="ARBA00023315"/>
    </source>
</evidence>
<dbReference type="AlphaFoldDB" id="A0AAE0S872"/>
<dbReference type="InterPro" id="IPR042231">
    <property type="entry name" value="Cho/carn_acyl_trans_2"/>
</dbReference>
<comment type="catalytic activity">
    <reaction evidence="27">
        <text>(R)-carnitine + acetyl-CoA = O-acetyl-(R)-carnitine + CoA</text>
        <dbReference type="Rhea" id="RHEA:21136"/>
        <dbReference type="ChEBI" id="CHEBI:16347"/>
        <dbReference type="ChEBI" id="CHEBI:57287"/>
        <dbReference type="ChEBI" id="CHEBI:57288"/>
        <dbReference type="ChEBI" id="CHEBI:57589"/>
        <dbReference type="EC" id="2.3.1.7"/>
    </reaction>
    <physiologicalReaction direction="left-to-right" evidence="27">
        <dbReference type="Rhea" id="RHEA:21137"/>
    </physiologicalReaction>
</comment>
<evidence type="ECO:0000256" key="23">
    <source>
        <dbReference type="ARBA" id="ARBA00051534"/>
    </source>
</evidence>
<dbReference type="GO" id="GO:0005743">
    <property type="term" value="C:mitochondrial inner membrane"/>
    <property type="evidence" value="ECO:0007669"/>
    <property type="project" value="UniProtKB-SubCell"/>
</dbReference>
<dbReference type="Gene3D" id="3.30.559.10">
    <property type="entry name" value="Chloramphenicol acetyltransferase-like domain"/>
    <property type="match status" value="1"/>
</dbReference>
<keyword evidence="11" id="KW-0007">Acetylation</keyword>
<sequence length="628" mass="71157">MIRILSKRLVSASQVLLPKMPLKYPPQVKGRMFSVQQDLPRFPVPPLDQTLQKYLVSVKPLLCEAEFRQTEKVVQEFRKDLGPKLNELLKKKAETEANWLSEWWKYTAYLDYRMPVVIHSNPGTLFPRQSYRKKEEQIQFAAKLLAGVLDYKMMIDEQTLPVEKLGNSPLCMMQYYQIMSACRIPGLKRDSWDCIPPDHPNAPIHITVIHNNHFFSVDVYGKDRQPLNTEQLTQQLVDVVEMSQAKGPPIGVLTMENRNNWAKTYNKLIKDKVNKASLTDIQNSIIVLCLDDPLPEQQDEDSLRVLAAHEMLHGGGVKQNSGNRWFDKTIQFIVGANGFCGLNYEHTTAEGPPIISIVDHVLKFCKTEKHKLPAVALKRPRKLQFNLSDQVKEDLGNATCNAESMVNDLDMTLLTFKDYGKDFPKSQKLSPDSFIQMAIQLAYYRIHKEPCASYETASLRKFQLGRTDTIRSCSNESYNFTKAMDDASLSSKHKADLLLKAVNGHKNYTNQAVNGEGIDRHLLGLKLIARENGMNVPALHMDTAYSTSTHWKISTSQVPAQSESVLVFGPVVPDGYGICYNPQEQQILFGMSAFNNCKDNFSEQMSANLRKALLDMRNVLAGSLKANL</sequence>
<evidence type="ECO:0000256" key="29">
    <source>
        <dbReference type="ARBA" id="ARBA00053012"/>
    </source>
</evidence>
<evidence type="ECO:0000256" key="18">
    <source>
        <dbReference type="ARBA" id="ARBA00050207"/>
    </source>
</evidence>
<evidence type="ECO:0000256" key="34">
    <source>
        <dbReference type="ARBA" id="ARBA00079830"/>
    </source>
</evidence>
<organism evidence="38 39">
    <name type="scientific">Potamilus streckersoni</name>
    <dbReference type="NCBI Taxonomy" id="2493646"/>
    <lineage>
        <taxon>Eukaryota</taxon>
        <taxon>Metazoa</taxon>
        <taxon>Spiralia</taxon>
        <taxon>Lophotrochozoa</taxon>
        <taxon>Mollusca</taxon>
        <taxon>Bivalvia</taxon>
        <taxon>Autobranchia</taxon>
        <taxon>Heteroconchia</taxon>
        <taxon>Palaeoheterodonta</taxon>
        <taxon>Unionida</taxon>
        <taxon>Unionoidea</taxon>
        <taxon>Unionidae</taxon>
        <taxon>Ambleminae</taxon>
        <taxon>Lampsilini</taxon>
        <taxon>Potamilus</taxon>
    </lineage>
</organism>
<evidence type="ECO:0000256" key="9">
    <source>
        <dbReference type="ARBA" id="ARBA00022824"/>
    </source>
</evidence>
<comment type="caution">
    <text evidence="38">The sequence shown here is derived from an EMBL/GenBank/DDBJ whole genome shotgun (WGS) entry which is preliminary data.</text>
</comment>
<dbReference type="EC" id="2.3.1.137" evidence="31"/>
<keyword evidence="14" id="KW-0472">Membrane</keyword>
<evidence type="ECO:0000256" key="8">
    <source>
        <dbReference type="ARBA" id="ARBA00022792"/>
    </source>
</evidence>
<evidence type="ECO:0000256" key="33">
    <source>
        <dbReference type="ARBA" id="ARBA00074976"/>
    </source>
</evidence>
<comment type="catalytic activity">
    <reaction evidence="17">
        <text>decanoyl-CoA + (R)-carnitine = O-decanoyl-(R)-carnitine + CoA</text>
        <dbReference type="Rhea" id="RHEA:44828"/>
        <dbReference type="ChEBI" id="CHEBI:16347"/>
        <dbReference type="ChEBI" id="CHEBI:28717"/>
        <dbReference type="ChEBI" id="CHEBI:57287"/>
        <dbReference type="ChEBI" id="CHEBI:61430"/>
    </reaction>
    <physiologicalReaction direction="left-to-right" evidence="17">
        <dbReference type="Rhea" id="RHEA:44829"/>
    </physiologicalReaction>
</comment>
<evidence type="ECO:0000256" key="21">
    <source>
        <dbReference type="ARBA" id="ARBA00051087"/>
    </source>
</evidence>
<evidence type="ECO:0000256" key="15">
    <source>
        <dbReference type="ARBA" id="ARBA00023140"/>
    </source>
</evidence>
<comment type="catalytic activity">
    <reaction evidence="19">
        <text>butanoyl-CoA + (R)-carnitine = O-butanoyl-(R)-carnitine + CoA</text>
        <dbReference type="Rhea" id="RHEA:44980"/>
        <dbReference type="ChEBI" id="CHEBI:16347"/>
        <dbReference type="ChEBI" id="CHEBI:21949"/>
        <dbReference type="ChEBI" id="CHEBI:57287"/>
        <dbReference type="ChEBI" id="CHEBI:57371"/>
    </reaction>
    <physiologicalReaction direction="left-to-right" evidence="19">
        <dbReference type="Rhea" id="RHEA:44981"/>
    </physiologicalReaction>
</comment>
<dbReference type="GO" id="GO:0008458">
    <property type="term" value="F:carnitine O-octanoyltransferase activity"/>
    <property type="evidence" value="ECO:0007669"/>
    <property type="project" value="UniProtKB-EC"/>
</dbReference>
<keyword evidence="39" id="KW-1185">Reference proteome</keyword>
<keyword evidence="9" id="KW-0256">Endoplasmic reticulum</keyword>
<evidence type="ECO:0000256" key="14">
    <source>
        <dbReference type="ARBA" id="ARBA00023136"/>
    </source>
</evidence>
<evidence type="ECO:0000256" key="13">
    <source>
        <dbReference type="ARBA" id="ARBA00023128"/>
    </source>
</evidence>
<dbReference type="InterPro" id="IPR039551">
    <property type="entry name" value="Cho/carn_acyl_trans"/>
</dbReference>
<comment type="catalytic activity">
    <reaction evidence="23">
        <text>2,6-dimethylheptanoyl-CoA + (R)-carnitine = O-2,6-dimethylheptanoyl-(R)-carnitine + CoA</text>
        <dbReference type="Rhea" id="RHEA:45004"/>
        <dbReference type="ChEBI" id="CHEBI:16347"/>
        <dbReference type="ChEBI" id="CHEBI:57287"/>
        <dbReference type="ChEBI" id="CHEBI:84843"/>
        <dbReference type="ChEBI" id="CHEBI:84847"/>
    </reaction>
    <physiologicalReaction direction="left-to-right" evidence="23">
        <dbReference type="Rhea" id="RHEA:45005"/>
    </physiologicalReaction>
</comment>
<dbReference type="SUPFAM" id="SSF52777">
    <property type="entry name" value="CoA-dependent acyltransferases"/>
    <property type="match status" value="2"/>
</dbReference>
<comment type="catalytic activity">
    <reaction evidence="20">
        <text>3-hydroxybutanoyl-CoA + (R)-carnitine = O-3-hydroxybutanoyl-(R)-carnitine + CoA</text>
        <dbReference type="Rhea" id="RHEA:45000"/>
        <dbReference type="ChEBI" id="CHEBI:16347"/>
        <dbReference type="ChEBI" id="CHEBI:57287"/>
        <dbReference type="ChEBI" id="CHEBI:78611"/>
        <dbReference type="ChEBI" id="CHEBI:84842"/>
    </reaction>
    <physiologicalReaction direction="left-to-right" evidence="20">
        <dbReference type="Rhea" id="RHEA:45001"/>
    </physiologicalReaction>
</comment>
<dbReference type="Gene3D" id="3.30.559.70">
    <property type="entry name" value="Choline/Carnitine o-acyltransferase, domain 2"/>
    <property type="match status" value="1"/>
</dbReference>
<evidence type="ECO:0000256" key="32">
    <source>
        <dbReference type="ARBA" id="ARBA00066910"/>
    </source>
</evidence>
<keyword evidence="6" id="KW-0813">Transport</keyword>
<dbReference type="Pfam" id="PF00755">
    <property type="entry name" value="Carn_acyltransf"/>
    <property type="match status" value="1"/>
</dbReference>
<evidence type="ECO:0000256" key="22">
    <source>
        <dbReference type="ARBA" id="ARBA00051518"/>
    </source>
</evidence>
<comment type="catalytic activity">
    <reaction evidence="24">
        <text>3-methylbutanoyl-CoA + (R)-carnitine = O-3-methylbutanoyl-(R)-carnitine + CoA</text>
        <dbReference type="Rhea" id="RHEA:44984"/>
        <dbReference type="ChEBI" id="CHEBI:16347"/>
        <dbReference type="ChEBI" id="CHEBI:57287"/>
        <dbReference type="ChEBI" id="CHEBI:57345"/>
        <dbReference type="ChEBI" id="CHEBI:70819"/>
    </reaction>
    <physiologicalReaction direction="left-to-right" evidence="24">
        <dbReference type="Rhea" id="RHEA:44985"/>
    </physiologicalReaction>
</comment>
<dbReference type="Proteomes" id="UP001195483">
    <property type="component" value="Unassembled WGS sequence"/>
</dbReference>
<dbReference type="GO" id="GO:0004092">
    <property type="term" value="F:carnitine O-acetyltransferase activity"/>
    <property type="evidence" value="ECO:0007669"/>
    <property type="project" value="UniProtKB-EC"/>
</dbReference>
<dbReference type="EC" id="2.3.1.7" evidence="32"/>
<comment type="subunit">
    <text evidence="5">Monomer.</text>
</comment>
<evidence type="ECO:0000256" key="10">
    <source>
        <dbReference type="ARBA" id="ARBA00022832"/>
    </source>
</evidence>
<evidence type="ECO:0000256" key="28">
    <source>
        <dbReference type="ARBA" id="ARBA00052568"/>
    </source>
</evidence>
<dbReference type="FunFam" id="3.30.559.10:FF:000001">
    <property type="entry name" value="Carnitine O-acetyltransferase"/>
    <property type="match status" value="1"/>
</dbReference>
<comment type="catalytic activity">
    <reaction evidence="29">
        <text>propanoyl-CoA + (R)-carnitine = O-propanoyl-(R)-carnitine + CoA</text>
        <dbReference type="Rhea" id="RHEA:44976"/>
        <dbReference type="ChEBI" id="CHEBI:16347"/>
        <dbReference type="ChEBI" id="CHEBI:53210"/>
        <dbReference type="ChEBI" id="CHEBI:57287"/>
        <dbReference type="ChEBI" id="CHEBI:57392"/>
    </reaction>
    <physiologicalReaction direction="left-to-right" evidence="29">
        <dbReference type="Rhea" id="RHEA:44977"/>
    </physiologicalReaction>
</comment>
<comment type="catalytic activity">
    <reaction evidence="28">
        <text>acetoacetyl-CoA + (R)-carnitine = O-3-oxobutanoyl-(R)-carnitine + CoA</text>
        <dbReference type="Rhea" id="RHEA:44996"/>
        <dbReference type="ChEBI" id="CHEBI:16347"/>
        <dbReference type="ChEBI" id="CHEBI:57286"/>
        <dbReference type="ChEBI" id="CHEBI:57287"/>
        <dbReference type="ChEBI" id="CHEBI:84841"/>
    </reaction>
    <physiologicalReaction direction="left-to-right" evidence="28">
        <dbReference type="Rhea" id="RHEA:44997"/>
    </physiologicalReaction>
</comment>